<evidence type="ECO:0000313" key="14">
    <source>
        <dbReference type="Proteomes" id="UP000005695"/>
    </source>
</evidence>
<comment type="subcellular location">
    <subcellularLocation>
        <location evidence="1">Cell inner membrane</location>
        <topology evidence="1">Single-pass membrane protein</topology>
        <orientation evidence="1">Periplasmic side</orientation>
    </subcellularLocation>
</comment>
<dbReference type="GO" id="GO:0015891">
    <property type="term" value="P:siderophore transport"/>
    <property type="evidence" value="ECO:0007669"/>
    <property type="project" value="InterPro"/>
</dbReference>
<dbReference type="GO" id="GO:0015031">
    <property type="term" value="P:protein transport"/>
    <property type="evidence" value="ECO:0007669"/>
    <property type="project" value="UniProtKB-KW"/>
</dbReference>
<feature type="region of interest" description="Disordered" evidence="10">
    <location>
        <begin position="54"/>
        <end position="91"/>
    </location>
</feature>
<feature type="domain" description="TonB C-terminal" evidence="12">
    <location>
        <begin position="131"/>
        <end position="222"/>
    </location>
</feature>
<evidence type="ECO:0000256" key="7">
    <source>
        <dbReference type="ARBA" id="ARBA00022927"/>
    </source>
</evidence>
<dbReference type="Pfam" id="PF03544">
    <property type="entry name" value="TonB_C"/>
    <property type="match status" value="1"/>
</dbReference>
<reference evidence="13" key="2">
    <citation type="submission" date="2006-05" db="EMBL/GenBank/DDBJ databases">
        <title>Sequencing of the draft genome and assembly of Desulfuromonas acetoxidans DSM 684.</title>
        <authorList>
            <consortium name="US DOE Joint Genome Institute (JGI-PGF)"/>
            <person name="Copeland A."/>
            <person name="Lucas S."/>
            <person name="Lapidus A."/>
            <person name="Barry K."/>
            <person name="Detter J.C."/>
            <person name="Glavina del Rio T."/>
            <person name="Hammon N."/>
            <person name="Israni S."/>
            <person name="Dalin E."/>
            <person name="Tice H."/>
            <person name="Bruce D."/>
            <person name="Pitluck S."/>
            <person name="Richardson P."/>
        </authorList>
    </citation>
    <scope>NUCLEOTIDE SEQUENCE [LARGE SCALE GENOMIC DNA]</scope>
    <source>
        <strain evidence="13">DSM 684</strain>
    </source>
</reference>
<evidence type="ECO:0000256" key="2">
    <source>
        <dbReference type="ARBA" id="ARBA00006555"/>
    </source>
</evidence>
<dbReference type="NCBIfam" id="TIGR01352">
    <property type="entry name" value="tonB_Cterm"/>
    <property type="match status" value="1"/>
</dbReference>
<dbReference type="PRINTS" id="PR01374">
    <property type="entry name" value="TONBPROTEIN"/>
</dbReference>
<dbReference type="InterPro" id="IPR051045">
    <property type="entry name" value="TonB-dependent_transducer"/>
</dbReference>
<reference evidence="13" key="1">
    <citation type="submission" date="2006-05" db="EMBL/GenBank/DDBJ databases">
        <title>Annotation of the draft genome assembly of Desulfuromonas acetoxidans DSM 684.</title>
        <authorList>
            <consortium name="US DOE Joint Genome Institute (JGI-ORNL)"/>
            <person name="Larimer F."/>
            <person name="Land M."/>
            <person name="Hauser L."/>
        </authorList>
    </citation>
    <scope>NUCLEOTIDE SEQUENCE [LARGE SCALE GENOMIC DNA]</scope>
    <source>
        <strain evidence="13">DSM 684</strain>
    </source>
</reference>
<dbReference type="EMBL" id="AAEW02000036">
    <property type="protein sequence ID" value="EAT14281.1"/>
    <property type="molecule type" value="Genomic_DNA"/>
</dbReference>
<name>Q1JVL4_DESA6</name>
<dbReference type="PROSITE" id="PS52015">
    <property type="entry name" value="TONB_CTD"/>
    <property type="match status" value="1"/>
</dbReference>
<evidence type="ECO:0000259" key="12">
    <source>
        <dbReference type="PROSITE" id="PS52015"/>
    </source>
</evidence>
<evidence type="ECO:0000256" key="1">
    <source>
        <dbReference type="ARBA" id="ARBA00004383"/>
    </source>
</evidence>
<dbReference type="Gene3D" id="3.30.1150.10">
    <property type="match status" value="1"/>
</dbReference>
<gene>
    <name evidence="13" type="ORF">Dace_0141</name>
</gene>
<dbReference type="GO" id="GO:0030288">
    <property type="term" value="C:outer membrane-bounded periplasmic space"/>
    <property type="evidence" value="ECO:0007669"/>
    <property type="project" value="InterPro"/>
</dbReference>
<dbReference type="GO" id="GO:0031992">
    <property type="term" value="F:energy transducer activity"/>
    <property type="evidence" value="ECO:0007669"/>
    <property type="project" value="InterPro"/>
</dbReference>
<dbReference type="RefSeq" id="WP_006003086.1">
    <property type="nucleotide sequence ID" value="NZ_AAEW02000036.1"/>
</dbReference>
<dbReference type="InterPro" id="IPR037682">
    <property type="entry name" value="TonB_C"/>
</dbReference>
<evidence type="ECO:0000256" key="5">
    <source>
        <dbReference type="ARBA" id="ARBA00022519"/>
    </source>
</evidence>
<keyword evidence="9 11" id="KW-0472">Membrane</keyword>
<evidence type="ECO:0000256" key="6">
    <source>
        <dbReference type="ARBA" id="ARBA00022692"/>
    </source>
</evidence>
<comment type="caution">
    <text evidence="13">The sequence shown here is derived from an EMBL/GenBank/DDBJ whole genome shotgun (WGS) entry which is preliminary data.</text>
</comment>
<dbReference type="AlphaFoldDB" id="Q1JVL4"/>
<keyword evidence="6 11" id="KW-0812">Transmembrane</keyword>
<dbReference type="InterPro" id="IPR006260">
    <property type="entry name" value="TonB/TolA_C"/>
</dbReference>
<evidence type="ECO:0000256" key="3">
    <source>
        <dbReference type="ARBA" id="ARBA00022448"/>
    </source>
</evidence>
<accession>Q1JVL4</accession>
<keyword evidence="14" id="KW-1185">Reference proteome</keyword>
<dbReference type="Proteomes" id="UP000005695">
    <property type="component" value="Unassembled WGS sequence"/>
</dbReference>
<sequence>MRLTQLAEHPLFAWGTAIVATLAINLALFWLLPQLTGQNVETTADLPTSAVQVVRVSPPPSPKKQVAEQKPQPQPQVRKRLTPTQTPQPIPPLLKMNLQLSPQLPSMGDIAMPDVALADVAPVPDVFDSDALDRPLTPLAQSPFIYPLRAKRLGIEGWVKVKLLISTQGAVEQVHILEAQPPEMFETTVERGIRRWRFTPGTVQGKPVRSWVVTTIRFELES</sequence>
<dbReference type="GO" id="GO:0005886">
    <property type="term" value="C:plasma membrane"/>
    <property type="evidence" value="ECO:0007669"/>
    <property type="project" value="UniProtKB-SubCell"/>
</dbReference>
<keyword evidence="8 11" id="KW-1133">Transmembrane helix</keyword>
<dbReference type="PANTHER" id="PTHR33446">
    <property type="entry name" value="PROTEIN TONB-RELATED"/>
    <property type="match status" value="1"/>
</dbReference>
<keyword evidence="7" id="KW-0653">Protein transport</keyword>
<evidence type="ECO:0000256" key="11">
    <source>
        <dbReference type="SAM" id="Phobius"/>
    </source>
</evidence>
<feature type="transmembrane region" description="Helical" evidence="11">
    <location>
        <begin position="12"/>
        <end position="32"/>
    </location>
</feature>
<protein>
    <submittedName>
        <fullName evidence="13">TonB-like</fullName>
    </submittedName>
</protein>
<evidence type="ECO:0000313" key="13">
    <source>
        <dbReference type="EMBL" id="EAT14281.1"/>
    </source>
</evidence>
<dbReference type="GO" id="GO:0055085">
    <property type="term" value="P:transmembrane transport"/>
    <property type="evidence" value="ECO:0007669"/>
    <property type="project" value="InterPro"/>
</dbReference>
<dbReference type="PANTHER" id="PTHR33446:SF14">
    <property type="entry name" value="PROTEIN TONB"/>
    <property type="match status" value="1"/>
</dbReference>
<keyword evidence="5" id="KW-0997">Cell inner membrane</keyword>
<dbReference type="SUPFAM" id="SSF74653">
    <property type="entry name" value="TolA/TonB C-terminal domain"/>
    <property type="match status" value="1"/>
</dbReference>
<evidence type="ECO:0000256" key="9">
    <source>
        <dbReference type="ARBA" id="ARBA00023136"/>
    </source>
</evidence>
<evidence type="ECO:0000256" key="10">
    <source>
        <dbReference type="SAM" id="MobiDB-lite"/>
    </source>
</evidence>
<proteinExistence type="inferred from homology"/>
<organism evidence="13 14">
    <name type="scientific">Desulfuromonas acetoxidans (strain DSM 684 / 11070)</name>
    <dbReference type="NCBI Taxonomy" id="281689"/>
    <lineage>
        <taxon>Bacteria</taxon>
        <taxon>Pseudomonadati</taxon>
        <taxon>Thermodesulfobacteriota</taxon>
        <taxon>Desulfuromonadia</taxon>
        <taxon>Desulfuromonadales</taxon>
        <taxon>Desulfuromonadaceae</taxon>
        <taxon>Desulfuromonas</taxon>
    </lineage>
</organism>
<evidence type="ECO:0000256" key="8">
    <source>
        <dbReference type="ARBA" id="ARBA00022989"/>
    </source>
</evidence>
<evidence type="ECO:0000256" key="4">
    <source>
        <dbReference type="ARBA" id="ARBA00022475"/>
    </source>
</evidence>
<dbReference type="OrthoDB" id="9810145at2"/>
<keyword evidence="3" id="KW-0813">Transport</keyword>
<keyword evidence="4" id="KW-1003">Cell membrane</keyword>
<dbReference type="InterPro" id="IPR003538">
    <property type="entry name" value="TonB"/>
</dbReference>
<comment type="similarity">
    <text evidence="2">Belongs to the TonB family.</text>
</comment>